<reference evidence="2" key="1">
    <citation type="journal article" date="2021" name="IMA Fungus">
        <title>Genomic characterization of three marine fungi, including Emericellopsis atlantica sp. nov. with signatures of a generalist lifestyle and marine biomass degradation.</title>
        <authorList>
            <person name="Hagestad O.C."/>
            <person name="Hou L."/>
            <person name="Andersen J.H."/>
            <person name="Hansen E.H."/>
            <person name="Altermark B."/>
            <person name="Li C."/>
            <person name="Kuhnert E."/>
            <person name="Cox R.J."/>
            <person name="Crous P.W."/>
            <person name="Spatafora J.W."/>
            <person name="Lail K."/>
            <person name="Amirebrahimi M."/>
            <person name="Lipzen A."/>
            <person name="Pangilinan J."/>
            <person name="Andreopoulos W."/>
            <person name="Hayes R.D."/>
            <person name="Ng V."/>
            <person name="Grigoriev I.V."/>
            <person name="Jackson S.A."/>
            <person name="Sutton T.D.S."/>
            <person name="Dobson A.D.W."/>
            <person name="Rama T."/>
        </authorList>
    </citation>
    <scope>NUCLEOTIDE SEQUENCE</scope>
    <source>
        <strain evidence="2">TRa018bII</strain>
    </source>
</reference>
<keyword evidence="3" id="KW-1185">Reference proteome</keyword>
<feature type="compositionally biased region" description="Acidic residues" evidence="1">
    <location>
        <begin position="511"/>
        <end position="526"/>
    </location>
</feature>
<feature type="compositionally biased region" description="Basic and acidic residues" evidence="1">
    <location>
        <begin position="532"/>
        <end position="541"/>
    </location>
</feature>
<feature type="compositionally biased region" description="Low complexity" evidence="1">
    <location>
        <begin position="485"/>
        <end position="504"/>
    </location>
</feature>
<feature type="region of interest" description="Disordered" evidence="1">
    <location>
        <begin position="484"/>
        <end position="553"/>
    </location>
</feature>
<dbReference type="OrthoDB" id="412402at2759"/>
<name>A0A9P7Y8S5_9HELO</name>
<evidence type="ECO:0000313" key="2">
    <source>
        <dbReference type="EMBL" id="KAG9229264.1"/>
    </source>
</evidence>
<dbReference type="AlphaFoldDB" id="A0A9P7Y8S5"/>
<gene>
    <name evidence="2" type="ORF">BJ875DRAFT_204759</name>
</gene>
<dbReference type="PANTHER" id="PTHR36847:SF1">
    <property type="entry name" value="AMIDOLIGASE ENZYME"/>
    <property type="match status" value="1"/>
</dbReference>
<comment type="caution">
    <text evidence="2">The sequence shown here is derived from an EMBL/GenBank/DDBJ whole genome shotgun (WGS) entry which is preliminary data.</text>
</comment>
<dbReference type="InterPro" id="IPR022025">
    <property type="entry name" value="Amidoligase_2"/>
</dbReference>
<evidence type="ECO:0000256" key="1">
    <source>
        <dbReference type="SAM" id="MobiDB-lite"/>
    </source>
</evidence>
<protein>
    <submittedName>
        <fullName evidence="2">Amidoligase enzyme-domain-containing protein</fullName>
    </submittedName>
</protein>
<dbReference type="Proteomes" id="UP000824998">
    <property type="component" value="Unassembled WGS sequence"/>
</dbReference>
<accession>A0A9P7Y8S5</accession>
<sequence length="553" mass="60653">MRSPQASRAASGWRVAKRTLTTTMRPSIHNAKDGGYHIVKAVSNCLLTISKLSSPWTADPIPLITGNSSLPRGNSEVSSLHPHQQLHTKTFKINCLGASQEVVTPPLPVRDETVKMSGPQGSPPSPIPSLSSLTFTIPTNISPSTSTFGIELECYIGFLPCFSPPDPRWATTTFEPNGSGTIEQPIFTHVRATLRSMGLPQRWLVTKDYSLSRGLAGPEDWKWIGIEVISPVLTMEGGGLEEAKRVVAVLNRTYRITHDRNTGFHVHVGYGRNGFTIRTLRNLMATLWTFEGVIETIHPANRRNDQNSFCLSLQGRSFLSYNMPPTANSARDGLEAIFAAETQNDILNMFVRGAALGYNLMNLRPLPEELEKRTIEFRQHEGTVSVDAVLNWVRFCVGIVKFAGRVEDGELAAFLRAHVDGGTDFSIEDLLAVMGIPEQAVYYGDVANRRERGLPLLEVGDDVKMSGNTSLPEAHMDDRNLNEWAAQPGGASSQNQQSNSDNGSDGFGGVELDDDDMKDLGIDENDLPYFGIKRDDPELYARSRAMPSSGPAS</sequence>
<dbReference type="PANTHER" id="PTHR36847">
    <property type="entry name" value="AMIDOLIGASE ENZYME"/>
    <property type="match status" value="1"/>
</dbReference>
<dbReference type="EMBL" id="MU251795">
    <property type="protein sequence ID" value="KAG9229264.1"/>
    <property type="molecule type" value="Genomic_DNA"/>
</dbReference>
<dbReference type="Pfam" id="PF12224">
    <property type="entry name" value="Amidoligase_2"/>
    <property type="match status" value="1"/>
</dbReference>
<proteinExistence type="predicted"/>
<organism evidence="2 3">
    <name type="scientific">Amylocarpus encephaloides</name>
    <dbReference type="NCBI Taxonomy" id="45428"/>
    <lineage>
        <taxon>Eukaryota</taxon>
        <taxon>Fungi</taxon>
        <taxon>Dikarya</taxon>
        <taxon>Ascomycota</taxon>
        <taxon>Pezizomycotina</taxon>
        <taxon>Leotiomycetes</taxon>
        <taxon>Helotiales</taxon>
        <taxon>Helotiales incertae sedis</taxon>
        <taxon>Amylocarpus</taxon>
    </lineage>
</organism>
<evidence type="ECO:0000313" key="3">
    <source>
        <dbReference type="Proteomes" id="UP000824998"/>
    </source>
</evidence>